<dbReference type="Proteomes" id="UP001057702">
    <property type="component" value="Unassembled WGS sequence"/>
</dbReference>
<name>A0ABT1PT77_9ACTN</name>
<dbReference type="InterPro" id="IPR036291">
    <property type="entry name" value="NAD(P)-bd_dom_sf"/>
</dbReference>
<comment type="caution">
    <text evidence="3">The sequence shown here is derived from an EMBL/GenBank/DDBJ whole genome shotgun (WGS) entry which is preliminary data.</text>
</comment>
<accession>A0ABT1PT77</accession>
<evidence type="ECO:0000313" key="4">
    <source>
        <dbReference type="Proteomes" id="UP001057702"/>
    </source>
</evidence>
<comment type="similarity">
    <text evidence="1">Belongs to the short-chain dehydrogenases/reductases (SDR) family.</text>
</comment>
<keyword evidence="2" id="KW-0560">Oxidoreductase</keyword>
<keyword evidence="4" id="KW-1185">Reference proteome</keyword>
<gene>
    <name evidence="3" type="ORF">NGB36_09790</name>
</gene>
<organism evidence="3 4">
    <name type="scientific">Streptomyces humicola</name>
    <dbReference type="NCBI Taxonomy" id="2953240"/>
    <lineage>
        <taxon>Bacteria</taxon>
        <taxon>Bacillati</taxon>
        <taxon>Actinomycetota</taxon>
        <taxon>Actinomycetes</taxon>
        <taxon>Kitasatosporales</taxon>
        <taxon>Streptomycetaceae</taxon>
        <taxon>Streptomyces</taxon>
    </lineage>
</organism>
<dbReference type="PRINTS" id="PR00081">
    <property type="entry name" value="GDHRDH"/>
</dbReference>
<dbReference type="InterPro" id="IPR020904">
    <property type="entry name" value="Sc_DH/Rdtase_CS"/>
</dbReference>
<dbReference type="PROSITE" id="PS00061">
    <property type="entry name" value="ADH_SHORT"/>
    <property type="match status" value="1"/>
</dbReference>
<dbReference type="InterPro" id="IPR002347">
    <property type="entry name" value="SDR_fam"/>
</dbReference>
<evidence type="ECO:0000256" key="2">
    <source>
        <dbReference type="ARBA" id="ARBA00023002"/>
    </source>
</evidence>
<dbReference type="PANTHER" id="PTHR42760:SF133">
    <property type="entry name" value="3-OXOACYL-[ACYL-CARRIER-PROTEIN] REDUCTASE"/>
    <property type="match status" value="1"/>
</dbReference>
<evidence type="ECO:0000256" key="1">
    <source>
        <dbReference type="ARBA" id="ARBA00006484"/>
    </source>
</evidence>
<evidence type="ECO:0000313" key="3">
    <source>
        <dbReference type="EMBL" id="MCQ4080883.1"/>
    </source>
</evidence>
<dbReference type="NCBIfam" id="NF005559">
    <property type="entry name" value="PRK07231.1"/>
    <property type="match status" value="1"/>
</dbReference>
<dbReference type="CDD" id="cd05233">
    <property type="entry name" value="SDR_c"/>
    <property type="match status" value="1"/>
</dbReference>
<dbReference type="PRINTS" id="PR00080">
    <property type="entry name" value="SDRFAMILY"/>
</dbReference>
<protein>
    <submittedName>
        <fullName evidence="3">SDR family oxidoreductase</fullName>
    </submittedName>
</protein>
<dbReference type="PANTHER" id="PTHR42760">
    <property type="entry name" value="SHORT-CHAIN DEHYDROGENASES/REDUCTASES FAMILY MEMBER"/>
    <property type="match status" value="1"/>
</dbReference>
<dbReference type="RefSeq" id="WP_255919788.1">
    <property type="nucleotide sequence ID" value="NZ_JANFNG010000005.1"/>
</dbReference>
<dbReference type="Pfam" id="PF13561">
    <property type="entry name" value="adh_short_C2"/>
    <property type="match status" value="1"/>
</dbReference>
<dbReference type="SUPFAM" id="SSF51735">
    <property type="entry name" value="NAD(P)-binding Rossmann-fold domains"/>
    <property type="match status" value="1"/>
</dbReference>
<dbReference type="Gene3D" id="3.40.50.720">
    <property type="entry name" value="NAD(P)-binding Rossmann-like Domain"/>
    <property type="match status" value="1"/>
</dbReference>
<proteinExistence type="inferred from homology"/>
<reference evidence="3" key="1">
    <citation type="submission" date="2022-06" db="EMBL/GenBank/DDBJ databases">
        <title>Draft genome sequence of Streptomyces sp. RB6PN25 isolated from peat swamp forest in Thailand.</title>
        <authorList>
            <person name="Duangmal K."/>
            <person name="Klaysubun C."/>
        </authorList>
    </citation>
    <scope>NUCLEOTIDE SEQUENCE</scope>
    <source>
        <strain evidence="3">RB6PN25</strain>
    </source>
</reference>
<dbReference type="EMBL" id="JANFNG010000005">
    <property type="protein sequence ID" value="MCQ4080883.1"/>
    <property type="molecule type" value="Genomic_DNA"/>
</dbReference>
<sequence>MPVGRLRDKVCVITGGTSGIGQAITRVFAAEGAAIAVLSLDEDEVATARAELERAGAPHIAVAGDVADAAAWSALADRVVDRFGRIDVLVNNAGYGLAGTVLDTDPQAWEALFGTNVTGVYLGCRAVLPVMIKAGRGSIVNIASVAGEIGMAERAAYCATKAAVVGLTRAMAVDHAVQGIRVNAVSPGTTDSPYFSKIAPGDAASEEFRRSLADRQLLGRLGRPEEIAAAALFLASDESSFATGSVVTVDGGMSVR</sequence>